<gene>
    <name evidence="2" type="ORF">DFH08DRAFT_1030635</name>
</gene>
<dbReference type="EMBL" id="JARIHO010000049">
    <property type="protein sequence ID" value="KAJ7321948.1"/>
    <property type="molecule type" value="Genomic_DNA"/>
</dbReference>
<protein>
    <submittedName>
        <fullName evidence="2">Uncharacterized protein</fullName>
    </submittedName>
</protein>
<reference evidence="2" key="1">
    <citation type="submission" date="2023-03" db="EMBL/GenBank/DDBJ databases">
        <title>Massive genome expansion in bonnet fungi (Mycena s.s.) driven by repeated elements and novel gene families across ecological guilds.</title>
        <authorList>
            <consortium name="Lawrence Berkeley National Laboratory"/>
            <person name="Harder C.B."/>
            <person name="Miyauchi S."/>
            <person name="Viragh M."/>
            <person name="Kuo A."/>
            <person name="Thoen E."/>
            <person name="Andreopoulos B."/>
            <person name="Lu D."/>
            <person name="Skrede I."/>
            <person name="Drula E."/>
            <person name="Henrissat B."/>
            <person name="Morin E."/>
            <person name="Kohler A."/>
            <person name="Barry K."/>
            <person name="LaButti K."/>
            <person name="Morin E."/>
            <person name="Salamov A."/>
            <person name="Lipzen A."/>
            <person name="Mereny Z."/>
            <person name="Hegedus B."/>
            <person name="Baldrian P."/>
            <person name="Stursova M."/>
            <person name="Weitz H."/>
            <person name="Taylor A."/>
            <person name="Grigoriev I.V."/>
            <person name="Nagy L.G."/>
            <person name="Martin F."/>
            <person name="Kauserud H."/>
        </authorList>
    </citation>
    <scope>NUCLEOTIDE SEQUENCE</scope>
    <source>
        <strain evidence="2">CBHHK002</strain>
    </source>
</reference>
<proteinExistence type="predicted"/>
<feature type="region of interest" description="Disordered" evidence="1">
    <location>
        <begin position="1"/>
        <end position="55"/>
    </location>
</feature>
<name>A0AAD6ZHY6_9AGAR</name>
<dbReference type="Proteomes" id="UP001218218">
    <property type="component" value="Unassembled WGS sequence"/>
</dbReference>
<evidence type="ECO:0000313" key="3">
    <source>
        <dbReference type="Proteomes" id="UP001218218"/>
    </source>
</evidence>
<comment type="caution">
    <text evidence="2">The sequence shown here is derived from an EMBL/GenBank/DDBJ whole genome shotgun (WGS) entry which is preliminary data.</text>
</comment>
<evidence type="ECO:0000313" key="2">
    <source>
        <dbReference type="EMBL" id="KAJ7321948.1"/>
    </source>
</evidence>
<organism evidence="2 3">
    <name type="scientific">Mycena albidolilacea</name>
    <dbReference type="NCBI Taxonomy" id="1033008"/>
    <lineage>
        <taxon>Eukaryota</taxon>
        <taxon>Fungi</taxon>
        <taxon>Dikarya</taxon>
        <taxon>Basidiomycota</taxon>
        <taxon>Agaricomycotina</taxon>
        <taxon>Agaricomycetes</taxon>
        <taxon>Agaricomycetidae</taxon>
        <taxon>Agaricales</taxon>
        <taxon>Marasmiineae</taxon>
        <taxon>Mycenaceae</taxon>
        <taxon>Mycena</taxon>
    </lineage>
</organism>
<accession>A0AAD6ZHY6</accession>
<feature type="compositionally biased region" description="Polar residues" evidence="1">
    <location>
        <begin position="24"/>
        <end position="41"/>
    </location>
</feature>
<dbReference type="AlphaFoldDB" id="A0AAD6ZHY6"/>
<evidence type="ECO:0000256" key="1">
    <source>
        <dbReference type="SAM" id="MobiDB-lite"/>
    </source>
</evidence>
<sequence length="340" mass="37427">MSSRATTPPDDEEMRAISAAMAQESPTVSSVTNSSQRSHGTMQDDDDSTSDSEERAGTGATFVLANQNIVAAIKLYADKKRLRGEQVTELQVLAQDPPLLRELKVVATLLAVSNELSKLVTSKPAFEVSADLKTNLFKYAPAVLLSSKTKIYKGNAVTDILLAIVKKFRFDVPAGLEKIPADWAKVTAAAQYTLTQRRSKIKKAIRSSLKPNDKGVYGPAAEHQNIYDLAQAIVKDTQCTINVVLCARIALMRQVYLKHPDGDFWDQLDDRLDEIRNEAKNDAKKLTRGFRHVLTQDQDKHGAKDYVLDETTVDDFQQQVDDIIAVDTATSTASVQDSTA</sequence>
<keyword evidence="3" id="KW-1185">Reference proteome</keyword>